<proteinExistence type="predicted"/>
<sequence length="347" mass="35587">MPSSQQALPQPTVPVTVPASGVTGGRTSYQTVTITDSSGNAQESVLTSVDPNGKKGGANIGAIVGGTVGGVVGLLTILLLLWFCVFKKRRDRKGDFDDMMFDPGRSRHAAPGQTDILDDEANNDVEPYTYGQNNNVAGIPQMSQHNAGYPASSSGIAPGPPPLNTGMAVSTAVAAGAPLTSRTSYSEASQGANVARGPSSASTLTSAGFAGRGAQPSPGQQPFSQFYQQAQANSSAPGMGMPVAVPTGQSQTPMSAAAQRKAREAAQERQALRPANPSDSAPYYPTHQAGMSSGTGGEVSPPISATTGASGVMLHSDGGRYMPEDQGDDVVEGPSELPPQYHSIRRE</sequence>
<organism evidence="1 2">
    <name type="scientific">Naganishia adeliensis</name>
    <dbReference type="NCBI Taxonomy" id="92952"/>
    <lineage>
        <taxon>Eukaryota</taxon>
        <taxon>Fungi</taxon>
        <taxon>Dikarya</taxon>
        <taxon>Basidiomycota</taxon>
        <taxon>Agaricomycotina</taxon>
        <taxon>Tremellomycetes</taxon>
        <taxon>Filobasidiales</taxon>
        <taxon>Filobasidiaceae</taxon>
        <taxon>Naganishia</taxon>
    </lineage>
</organism>
<dbReference type="EMBL" id="JASBWS010000017">
    <property type="protein sequence ID" value="KAJ9111871.1"/>
    <property type="molecule type" value="Genomic_DNA"/>
</dbReference>
<evidence type="ECO:0000313" key="2">
    <source>
        <dbReference type="Proteomes" id="UP001230649"/>
    </source>
</evidence>
<protein>
    <submittedName>
        <fullName evidence="1">Uncharacterized protein</fullName>
    </submittedName>
</protein>
<dbReference type="Proteomes" id="UP001230649">
    <property type="component" value="Unassembled WGS sequence"/>
</dbReference>
<keyword evidence="2" id="KW-1185">Reference proteome</keyword>
<gene>
    <name evidence="1" type="ORF">QFC20_002458</name>
</gene>
<reference evidence="1" key="1">
    <citation type="submission" date="2023-04" db="EMBL/GenBank/DDBJ databases">
        <title>Draft Genome sequencing of Naganishia species isolated from polar environments using Oxford Nanopore Technology.</title>
        <authorList>
            <person name="Leo P."/>
            <person name="Venkateswaran K."/>
        </authorList>
    </citation>
    <scope>NUCLEOTIDE SEQUENCE</scope>
    <source>
        <strain evidence="1">MNA-CCFEE 5262</strain>
    </source>
</reference>
<accession>A0ACC2WL89</accession>
<comment type="caution">
    <text evidence="1">The sequence shown here is derived from an EMBL/GenBank/DDBJ whole genome shotgun (WGS) entry which is preliminary data.</text>
</comment>
<evidence type="ECO:0000313" key="1">
    <source>
        <dbReference type="EMBL" id="KAJ9111871.1"/>
    </source>
</evidence>
<name>A0ACC2WL89_9TREE</name>